<dbReference type="InterPro" id="IPR010721">
    <property type="entry name" value="UstE-like"/>
</dbReference>
<gene>
    <name evidence="2" type="ORF">UFOPK1591_00030</name>
</gene>
<feature type="transmembrane region" description="Helical" evidence="1">
    <location>
        <begin position="6"/>
        <end position="25"/>
    </location>
</feature>
<dbReference type="PANTHER" id="PTHR32251">
    <property type="entry name" value="3-OXO-5-ALPHA-STEROID 4-DEHYDROGENASE"/>
    <property type="match status" value="1"/>
</dbReference>
<organism evidence="2">
    <name type="scientific">freshwater metagenome</name>
    <dbReference type="NCBI Taxonomy" id="449393"/>
    <lineage>
        <taxon>unclassified sequences</taxon>
        <taxon>metagenomes</taxon>
        <taxon>ecological metagenomes</taxon>
    </lineage>
</organism>
<protein>
    <submittedName>
        <fullName evidence="2">Unannotated protein</fullName>
    </submittedName>
</protein>
<dbReference type="Pfam" id="PF06966">
    <property type="entry name" value="DUF1295"/>
    <property type="match status" value="1"/>
</dbReference>
<feature type="transmembrane region" description="Helical" evidence="1">
    <location>
        <begin position="34"/>
        <end position="52"/>
    </location>
</feature>
<dbReference type="Gene3D" id="1.20.120.1630">
    <property type="match status" value="1"/>
</dbReference>
<proteinExistence type="predicted"/>
<name>A0A6J6CL16_9ZZZZ</name>
<keyword evidence="1" id="KW-0812">Transmembrane</keyword>
<accession>A0A6J6CL16</accession>
<reference evidence="2" key="1">
    <citation type="submission" date="2020-05" db="EMBL/GenBank/DDBJ databases">
        <authorList>
            <person name="Chiriac C."/>
            <person name="Salcher M."/>
            <person name="Ghai R."/>
            <person name="Kavagutti S V."/>
        </authorList>
    </citation>
    <scope>NUCLEOTIDE SEQUENCE</scope>
</reference>
<dbReference type="GO" id="GO:0016020">
    <property type="term" value="C:membrane"/>
    <property type="evidence" value="ECO:0007669"/>
    <property type="project" value="TreeGrafter"/>
</dbReference>
<feature type="transmembrane region" description="Helical" evidence="1">
    <location>
        <begin position="102"/>
        <end position="122"/>
    </location>
</feature>
<dbReference type="EMBL" id="CAEZTD010000001">
    <property type="protein sequence ID" value="CAB4551019.1"/>
    <property type="molecule type" value="Genomic_DNA"/>
</dbReference>
<keyword evidence="1" id="KW-0472">Membrane</keyword>
<feature type="transmembrane region" description="Helical" evidence="1">
    <location>
        <begin position="134"/>
        <end position="152"/>
    </location>
</feature>
<dbReference type="PANTHER" id="PTHR32251:SF23">
    <property type="entry name" value="3-OXO-5-ALPHA-STEROID 4-DEHYDROGENASE (DUF1295)"/>
    <property type="match status" value="1"/>
</dbReference>
<feature type="transmembrane region" description="Helical" evidence="1">
    <location>
        <begin position="202"/>
        <end position="232"/>
    </location>
</feature>
<evidence type="ECO:0000256" key="1">
    <source>
        <dbReference type="SAM" id="Phobius"/>
    </source>
</evidence>
<evidence type="ECO:0000313" key="2">
    <source>
        <dbReference type="EMBL" id="CAB4551019.1"/>
    </source>
</evidence>
<sequence>MDPLIISLWVLAGISAGTWIMSVITREYSWVDRIWSIVPFVYVWIFAASTGFTDPRLNLMAVLATVWGARLTFNFTRKGGYAPGGEDYRWPILRERMSPAQFQLFNIFFIVIAQNVILWLIAMPAYTAWQHQTSFGVADILVAALFLFFLILETVADQQQWNFHKWKSAERAAGRTPRPGFLTTGLFKFSRHPNFFSEQAQWWVFFLFGAVAAGSLLEWTVVGAFLLTALFIGSTRFTEEISVSKYPDYVEYQRRTSALIPWFPRHPEDATAKA</sequence>
<keyword evidence="1" id="KW-1133">Transmembrane helix</keyword>
<dbReference type="AlphaFoldDB" id="A0A6J6CL16"/>